<feature type="disulfide bond" evidence="5">
    <location>
        <begin position="261"/>
        <end position="274"/>
    </location>
</feature>
<keyword evidence="6" id="KW-0732">Signal</keyword>
<sequence>MVSLSKALFSSLLSLPLDVYRQVANPDLAATSQYNIVKYLSGAGPFLEFSGYGISTDLPDNCTLEQVQLLMRHGERFPGLSAGLGYEAIIDRLQSYNQTIVGPLAFLNDYEWFVPDQGLYEYETTPANSDSPYSGFETAWKAGATFRSKYNSLYNDSQILPVFAGASARVVQTADFFTRGFLGANFTKDYYVYNVISENATQGFNTLTPRWGCTNYNSSANSAFVKEFPTDYLDTIVDRLVDENDGLNLTTADIQSLIQICGYELNAKGASPFCELFTQDEYVTNSYQNDLSFYYSAGPGHNLTKYVGWVQLNASLALLKDDDNEQKIWLSFIHDTDIELFHSALGLFDTIEPLPNDQVRFTDTYHHIDPIPMGARVITEKFSYSNDGESYVRFIINNSVKPIKGCSSGPGFSCKLSDFEEYVEERFGDFDMEDVCAPNPDYPQDLTFYWDWQGNEAYNITAPRIVN</sequence>
<dbReference type="InterPro" id="IPR000560">
    <property type="entry name" value="His_Pase_clade-2"/>
</dbReference>
<dbReference type="Proteomes" id="UP000000707">
    <property type="component" value="Unassembled WGS sequence"/>
</dbReference>
<gene>
    <name evidence="7" type="ORF">CANTEDRAFT_108495</name>
</gene>
<dbReference type="KEGG" id="cten:18246033"/>
<dbReference type="HOGENOM" id="CLU_020880_3_1_1"/>
<evidence type="ECO:0000313" key="7">
    <source>
        <dbReference type="EMBL" id="EGV62411.1"/>
    </source>
</evidence>
<feature type="disulfide bond" evidence="5">
    <location>
        <begin position="406"/>
        <end position="414"/>
    </location>
</feature>
<evidence type="ECO:0000313" key="8">
    <source>
        <dbReference type="Proteomes" id="UP000000707"/>
    </source>
</evidence>
<evidence type="ECO:0000256" key="5">
    <source>
        <dbReference type="PIRSR" id="PIRSR000894-2"/>
    </source>
</evidence>
<evidence type="ECO:0000256" key="3">
    <source>
        <dbReference type="ARBA" id="ARBA00023180"/>
    </source>
</evidence>
<dbReference type="SUPFAM" id="SSF53254">
    <property type="entry name" value="Phosphoglycerate mutase-like"/>
    <property type="match status" value="1"/>
</dbReference>
<dbReference type="InterPro" id="IPR016274">
    <property type="entry name" value="Histidine_acid_Pase_euk"/>
</dbReference>
<dbReference type="AlphaFoldDB" id="G3B8R3"/>
<protein>
    <submittedName>
        <fullName evidence="7">Uncharacterized protein</fullName>
    </submittedName>
</protein>
<dbReference type="STRING" id="590646.G3B8R3"/>
<dbReference type="InterPro" id="IPR029033">
    <property type="entry name" value="His_PPase_superfam"/>
</dbReference>
<comment type="similarity">
    <text evidence="1">Belongs to the histidine acid phosphatase family.</text>
</comment>
<keyword evidence="3" id="KW-0325">Glycoprotein</keyword>
<evidence type="ECO:0000256" key="2">
    <source>
        <dbReference type="ARBA" id="ARBA00022801"/>
    </source>
</evidence>
<dbReference type="GeneID" id="18246033"/>
<keyword evidence="2" id="KW-0378">Hydrolase</keyword>
<name>G3B8R3_CANTC</name>
<dbReference type="OrthoDB" id="6509975at2759"/>
<dbReference type="PIRSF" id="PIRSF000894">
    <property type="entry name" value="Acid_phosphatase"/>
    <property type="match status" value="1"/>
</dbReference>
<feature type="active site" description="Proton donor" evidence="4">
    <location>
        <position position="335"/>
    </location>
</feature>
<dbReference type="PANTHER" id="PTHR20963">
    <property type="entry name" value="MULTIPLE INOSITOL POLYPHOSPHATE PHOSPHATASE-RELATED"/>
    <property type="match status" value="1"/>
</dbReference>
<dbReference type="CDD" id="cd07061">
    <property type="entry name" value="HP_HAP_like"/>
    <property type="match status" value="1"/>
</dbReference>
<reference evidence="7 8" key="1">
    <citation type="journal article" date="2011" name="Proc. Natl. Acad. Sci. U.S.A.">
        <title>Comparative genomics of xylose-fermenting fungi for enhanced biofuel production.</title>
        <authorList>
            <person name="Wohlbach D.J."/>
            <person name="Kuo A."/>
            <person name="Sato T.K."/>
            <person name="Potts K.M."/>
            <person name="Salamov A.A."/>
            <person name="LaButti K.M."/>
            <person name="Sun H."/>
            <person name="Clum A."/>
            <person name="Pangilinan J.L."/>
            <person name="Lindquist E.A."/>
            <person name="Lucas S."/>
            <person name="Lapidus A."/>
            <person name="Jin M."/>
            <person name="Gunawan C."/>
            <person name="Balan V."/>
            <person name="Dale B.E."/>
            <person name="Jeffries T.W."/>
            <person name="Zinkel R."/>
            <person name="Barry K.W."/>
            <person name="Grigoriev I.V."/>
            <person name="Gasch A.P."/>
        </authorList>
    </citation>
    <scope>NUCLEOTIDE SEQUENCE [LARGE SCALE GENOMIC DNA]</scope>
    <source>
        <strain evidence="8">ATCC 10573 / BCRC 21748 / CBS 615 / JCM 9827 / NBRC 10315 / NRRL Y-1498 / VKM Y-70</strain>
    </source>
</reference>
<dbReference type="EMBL" id="GL996527">
    <property type="protein sequence ID" value="EGV62411.1"/>
    <property type="molecule type" value="Genomic_DNA"/>
</dbReference>
<proteinExistence type="inferred from homology"/>
<dbReference type="GO" id="GO:0003993">
    <property type="term" value="F:acid phosphatase activity"/>
    <property type="evidence" value="ECO:0007669"/>
    <property type="project" value="TreeGrafter"/>
</dbReference>
<evidence type="ECO:0000256" key="1">
    <source>
        <dbReference type="ARBA" id="ARBA00005375"/>
    </source>
</evidence>
<feature type="active site" description="Nucleophile" evidence="4">
    <location>
        <position position="73"/>
    </location>
</feature>
<dbReference type="InterPro" id="IPR033379">
    <property type="entry name" value="Acid_Pase_AS"/>
</dbReference>
<dbReference type="Gene3D" id="3.40.50.1240">
    <property type="entry name" value="Phosphoglycerate mutase-like"/>
    <property type="match status" value="1"/>
</dbReference>
<feature type="chain" id="PRO_5003442882" evidence="6">
    <location>
        <begin position="22"/>
        <end position="467"/>
    </location>
</feature>
<feature type="signal peptide" evidence="6">
    <location>
        <begin position="1"/>
        <end position="21"/>
    </location>
</feature>
<dbReference type="eggNOG" id="KOG1382">
    <property type="taxonomic scope" value="Eukaryota"/>
</dbReference>
<evidence type="ECO:0000256" key="6">
    <source>
        <dbReference type="SAM" id="SignalP"/>
    </source>
</evidence>
<accession>G3B8R3</accession>
<keyword evidence="5" id="KW-1015">Disulfide bond</keyword>
<dbReference type="RefSeq" id="XP_006688581.1">
    <property type="nucleotide sequence ID" value="XM_006688518.1"/>
</dbReference>
<dbReference type="Pfam" id="PF00328">
    <property type="entry name" value="His_Phos_2"/>
    <property type="match status" value="1"/>
</dbReference>
<organism evidence="8">
    <name type="scientific">Candida tenuis (strain ATCC 10573 / BCRC 21748 / CBS 615 / JCM 9827 / NBRC 10315 / NRRL Y-1498 / VKM Y-70)</name>
    <name type="common">Yeast</name>
    <name type="synonym">Yamadazyma tenuis</name>
    <dbReference type="NCBI Taxonomy" id="590646"/>
    <lineage>
        <taxon>Eukaryota</taxon>
        <taxon>Fungi</taxon>
        <taxon>Dikarya</taxon>
        <taxon>Ascomycota</taxon>
        <taxon>Saccharomycotina</taxon>
        <taxon>Pichiomycetes</taxon>
        <taxon>Debaryomycetaceae</taxon>
        <taxon>Yamadazyma</taxon>
    </lineage>
</organism>
<dbReference type="PANTHER" id="PTHR20963:SF18">
    <property type="entry name" value="ACID PHOSPHATASE PHO11-RELATED"/>
    <property type="match status" value="1"/>
</dbReference>
<dbReference type="PROSITE" id="PS00616">
    <property type="entry name" value="HIS_ACID_PHOSPHAT_1"/>
    <property type="match status" value="1"/>
</dbReference>
<dbReference type="PROSITE" id="PS00778">
    <property type="entry name" value="HIS_ACID_PHOSPHAT_2"/>
    <property type="match status" value="1"/>
</dbReference>
<evidence type="ECO:0000256" key="4">
    <source>
        <dbReference type="PIRSR" id="PIRSR000894-1"/>
    </source>
</evidence>
<keyword evidence="8" id="KW-1185">Reference proteome</keyword>
<dbReference type="GO" id="GO:0009277">
    <property type="term" value="C:fungal-type cell wall"/>
    <property type="evidence" value="ECO:0007669"/>
    <property type="project" value="TreeGrafter"/>
</dbReference>